<organism evidence="2">
    <name type="scientific">Ixodes ricinus</name>
    <name type="common">Common tick</name>
    <name type="synonym">Acarus ricinus</name>
    <dbReference type="NCBI Taxonomy" id="34613"/>
    <lineage>
        <taxon>Eukaryota</taxon>
        <taxon>Metazoa</taxon>
        <taxon>Ecdysozoa</taxon>
        <taxon>Arthropoda</taxon>
        <taxon>Chelicerata</taxon>
        <taxon>Arachnida</taxon>
        <taxon>Acari</taxon>
        <taxon>Parasitiformes</taxon>
        <taxon>Ixodida</taxon>
        <taxon>Ixodoidea</taxon>
        <taxon>Ixodidae</taxon>
        <taxon>Ixodinae</taxon>
        <taxon>Ixodes</taxon>
    </lineage>
</organism>
<proteinExistence type="predicted"/>
<feature type="signal peptide" evidence="1">
    <location>
        <begin position="1"/>
        <end position="20"/>
    </location>
</feature>
<dbReference type="EMBL" id="GEGO01007162">
    <property type="protein sequence ID" value="JAR88242.1"/>
    <property type="molecule type" value="Transcribed_RNA"/>
</dbReference>
<dbReference type="AlphaFoldDB" id="A0A147BCQ1"/>
<name>A0A147BCQ1_IXORI</name>
<sequence>VTFVLCVCVCLCLLWYREDALRFGRPPPSWPHLTSGSGIPVRPKAIRVTASLKAVVELLILQTTDTMCASDMMTGLSAETSHACLRRTCFEHGCRQDVTTSSCKEETWLRRLRFNDVLAL</sequence>
<feature type="chain" id="PRO_5007541988" evidence="1">
    <location>
        <begin position="21"/>
        <end position="120"/>
    </location>
</feature>
<feature type="non-terminal residue" evidence="2">
    <location>
        <position position="1"/>
    </location>
</feature>
<protein>
    <submittedName>
        <fullName evidence="2">Putative secreted protein</fullName>
    </submittedName>
</protein>
<keyword evidence="1" id="KW-0732">Signal</keyword>
<evidence type="ECO:0000313" key="2">
    <source>
        <dbReference type="EMBL" id="JAR88242.1"/>
    </source>
</evidence>
<reference evidence="2" key="1">
    <citation type="journal article" date="2018" name="PLoS Negl. Trop. Dis.">
        <title>Sialome diversity of ticks revealed by RNAseq of single tick salivary glands.</title>
        <authorList>
            <person name="Perner J."/>
            <person name="Kropackova S."/>
            <person name="Kopacek P."/>
            <person name="Ribeiro J.M."/>
        </authorList>
    </citation>
    <scope>NUCLEOTIDE SEQUENCE</scope>
    <source>
        <strain evidence="2">Siblings of single egg batch collected in Ceske Budejovice</strain>
        <tissue evidence="2">Salivary glands</tissue>
    </source>
</reference>
<evidence type="ECO:0000256" key="1">
    <source>
        <dbReference type="SAM" id="SignalP"/>
    </source>
</evidence>
<accession>A0A147BCQ1</accession>